<dbReference type="PIRSF" id="PIRSF022950">
    <property type="entry name" value="PPase_methylesterase_euk"/>
    <property type="match status" value="1"/>
</dbReference>
<evidence type="ECO:0000256" key="4">
    <source>
        <dbReference type="ARBA" id="ARBA00022801"/>
    </source>
</evidence>
<keyword evidence="3 6" id="KW-0719">Serine esterase</keyword>
<evidence type="ECO:0000256" key="3">
    <source>
        <dbReference type="ARBA" id="ARBA00022487"/>
    </source>
</evidence>
<dbReference type="Pfam" id="PF12697">
    <property type="entry name" value="Abhydrolase_6"/>
    <property type="match status" value="1"/>
</dbReference>
<dbReference type="GO" id="GO:0051723">
    <property type="term" value="F:protein methylesterase activity"/>
    <property type="evidence" value="ECO:0007669"/>
    <property type="project" value="UniProtKB-EC"/>
</dbReference>
<comment type="similarity">
    <text evidence="1 6">Belongs to the AB hydrolase superfamily.</text>
</comment>
<evidence type="ECO:0000256" key="2">
    <source>
        <dbReference type="ARBA" id="ARBA00020672"/>
    </source>
</evidence>
<organism evidence="8 9">
    <name type="scientific">Mycoemilia scoparia</name>
    <dbReference type="NCBI Taxonomy" id="417184"/>
    <lineage>
        <taxon>Eukaryota</taxon>
        <taxon>Fungi</taxon>
        <taxon>Fungi incertae sedis</taxon>
        <taxon>Zoopagomycota</taxon>
        <taxon>Kickxellomycotina</taxon>
        <taxon>Kickxellomycetes</taxon>
        <taxon>Kickxellales</taxon>
        <taxon>Kickxellaceae</taxon>
        <taxon>Mycoemilia</taxon>
    </lineage>
</organism>
<dbReference type="InterPro" id="IPR029058">
    <property type="entry name" value="AB_hydrolase_fold"/>
</dbReference>
<dbReference type="OrthoDB" id="194865at2759"/>
<gene>
    <name evidence="8" type="primary">PPE1_1</name>
    <name evidence="8" type="ORF">H4219_002615</name>
</gene>
<dbReference type="InterPro" id="IPR016812">
    <property type="entry name" value="PPase_methylesterase_euk"/>
</dbReference>
<evidence type="ECO:0000313" key="9">
    <source>
        <dbReference type="Proteomes" id="UP001150538"/>
    </source>
</evidence>
<comment type="function">
    <text evidence="6">Demethylates proteins that have been reversibly carboxymethylated.</text>
</comment>
<dbReference type="EMBL" id="JANBPU010000046">
    <property type="protein sequence ID" value="KAJ1918389.1"/>
    <property type="molecule type" value="Genomic_DNA"/>
</dbReference>
<name>A0A9W8A518_9FUNG</name>
<evidence type="ECO:0000256" key="6">
    <source>
        <dbReference type="PIRNR" id="PIRNR022950"/>
    </source>
</evidence>
<comment type="caution">
    <text evidence="8">The sequence shown here is derived from an EMBL/GenBank/DDBJ whole genome shotgun (WGS) entry which is preliminary data.</text>
</comment>
<proteinExistence type="inferred from homology"/>
<dbReference type="Proteomes" id="UP001150538">
    <property type="component" value="Unassembled WGS sequence"/>
</dbReference>
<feature type="domain" description="AB hydrolase-1" evidence="7">
    <location>
        <begin position="71"/>
        <end position="286"/>
    </location>
</feature>
<sequence>MNMRKMIFKSSISEGREIPTDASNTDFDSTDFEPLPWDKYFDTVVDTKIDSSTFIRSYIIGQGASSGPIFICHHGAGNSGLSFGVMASSLAKNYPKGGFTIVAYDCRGHGGSQTANDANLSLNILSDDLINLFNKLFPDNKRDVYLIGHSMGGGVVSKVAADRRIPSVSGLAIIDVVEGSAIESLAFMQGYIHTRPQEFDSIPKAIEWHLKSGTIKNQESAKLSVPSFLKKSSNNEGVRYQWAVDLEQTSPFWEEWYRGMSSRFLNTPAGKLLILAGTDRLDKELMIGQMQGK</sequence>
<dbReference type="PANTHER" id="PTHR14189">
    <property type="entry name" value="PROTEIN PHOSPHATASE METHYLESTERASE-1 RELATED"/>
    <property type="match status" value="1"/>
</dbReference>
<dbReference type="SUPFAM" id="SSF53474">
    <property type="entry name" value="alpha/beta-Hydrolases"/>
    <property type="match status" value="1"/>
</dbReference>
<accession>A0A9W8A518</accession>
<dbReference type="Gene3D" id="3.40.50.1820">
    <property type="entry name" value="alpha/beta hydrolase"/>
    <property type="match status" value="1"/>
</dbReference>
<comment type="catalytic activity">
    <reaction evidence="5">
        <text>[phosphatase 2A protein]-C-terminal L-leucine methyl ester + H2O = [phosphatase 2A protein]-C-terminal L-leucine + methanol + H(+)</text>
        <dbReference type="Rhea" id="RHEA:48548"/>
        <dbReference type="Rhea" id="RHEA-COMP:12134"/>
        <dbReference type="Rhea" id="RHEA-COMP:12135"/>
        <dbReference type="ChEBI" id="CHEBI:15377"/>
        <dbReference type="ChEBI" id="CHEBI:15378"/>
        <dbReference type="ChEBI" id="CHEBI:17790"/>
        <dbReference type="ChEBI" id="CHEBI:90516"/>
        <dbReference type="ChEBI" id="CHEBI:90517"/>
        <dbReference type="EC" id="3.1.1.89"/>
    </reaction>
</comment>
<evidence type="ECO:0000256" key="1">
    <source>
        <dbReference type="ARBA" id="ARBA00008645"/>
    </source>
</evidence>
<dbReference type="EC" id="3.1.1.-" evidence="6"/>
<dbReference type="PANTHER" id="PTHR14189:SF0">
    <property type="entry name" value="PROTEIN PHOSPHATASE METHYLESTERASE 1"/>
    <property type="match status" value="1"/>
</dbReference>
<protein>
    <recommendedName>
        <fullName evidence="2 6">Protein phosphatase methylesterase 1</fullName>
        <shortName evidence="6">PME-1</shortName>
        <ecNumber evidence="6">3.1.1.-</ecNumber>
    </recommendedName>
</protein>
<evidence type="ECO:0000256" key="5">
    <source>
        <dbReference type="ARBA" id="ARBA00049203"/>
    </source>
</evidence>
<keyword evidence="4 6" id="KW-0378">Hydrolase</keyword>
<dbReference type="AlphaFoldDB" id="A0A9W8A518"/>
<evidence type="ECO:0000313" key="8">
    <source>
        <dbReference type="EMBL" id="KAJ1918389.1"/>
    </source>
</evidence>
<dbReference type="InterPro" id="IPR000073">
    <property type="entry name" value="AB_hydrolase_1"/>
</dbReference>
<reference evidence="8" key="1">
    <citation type="submission" date="2022-07" db="EMBL/GenBank/DDBJ databases">
        <title>Phylogenomic reconstructions and comparative analyses of Kickxellomycotina fungi.</title>
        <authorList>
            <person name="Reynolds N.K."/>
            <person name="Stajich J.E."/>
            <person name="Barry K."/>
            <person name="Grigoriev I.V."/>
            <person name="Crous P."/>
            <person name="Smith M.E."/>
        </authorList>
    </citation>
    <scope>NUCLEOTIDE SEQUENCE</scope>
    <source>
        <strain evidence="8">NBRC 100468</strain>
    </source>
</reference>
<evidence type="ECO:0000259" key="7">
    <source>
        <dbReference type="Pfam" id="PF12697"/>
    </source>
</evidence>
<keyword evidence="9" id="KW-1185">Reference proteome</keyword>